<sequence>IYTSHNTEWHRNGVIIVNRHHLFLFGQAQSAQLVYVNNNITWAITLLSADILTRRCLSNSNNTVHCSSNLQLGHNGIYNGSRSGHFNVDNMAERPSPSLLEFTSPRESAARGNNDPAEITWQHGRY</sequence>
<accession>A0A8J2ED33</accession>
<evidence type="ECO:0000256" key="1">
    <source>
        <dbReference type="SAM" id="MobiDB-lite"/>
    </source>
</evidence>
<evidence type="ECO:0000313" key="3">
    <source>
        <dbReference type="Proteomes" id="UP000786811"/>
    </source>
</evidence>
<reference evidence="2" key="1">
    <citation type="submission" date="2021-04" db="EMBL/GenBank/DDBJ databases">
        <authorList>
            <person name="Chebbi M.A.C M."/>
        </authorList>
    </citation>
    <scope>NUCLEOTIDE SEQUENCE</scope>
</reference>
<organism evidence="2 3">
    <name type="scientific">Cotesia congregata</name>
    <name type="common">Parasitoid wasp</name>
    <name type="synonym">Apanteles congregatus</name>
    <dbReference type="NCBI Taxonomy" id="51543"/>
    <lineage>
        <taxon>Eukaryota</taxon>
        <taxon>Metazoa</taxon>
        <taxon>Ecdysozoa</taxon>
        <taxon>Arthropoda</taxon>
        <taxon>Hexapoda</taxon>
        <taxon>Insecta</taxon>
        <taxon>Pterygota</taxon>
        <taxon>Neoptera</taxon>
        <taxon>Endopterygota</taxon>
        <taxon>Hymenoptera</taxon>
        <taxon>Apocrita</taxon>
        <taxon>Ichneumonoidea</taxon>
        <taxon>Braconidae</taxon>
        <taxon>Microgastrinae</taxon>
        <taxon>Cotesia</taxon>
    </lineage>
</organism>
<dbReference type="AlphaFoldDB" id="A0A8J2ED33"/>
<keyword evidence="3" id="KW-1185">Reference proteome</keyword>
<gene>
    <name evidence="2" type="ORF">HICCMSTLAB_LOCUS1906</name>
</gene>
<feature type="non-terminal residue" evidence="2">
    <location>
        <position position="1"/>
    </location>
</feature>
<evidence type="ECO:0000313" key="2">
    <source>
        <dbReference type="EMBL" id="CAG5075876.1"/>
    </source>
</evidence>
<feature type="region of interest" description="Disordered" evidence="1">
    <location>
        <begin position="102"/>
        <end position="126"/>
    </location>
</feature>
<protein>
    <submittedName>
        <fullName evidence="2">Uncharacterized protein</fullName>
    </submittedName>
</protein>
<comment type="caution">
    <text evidence="2">The sequence shown here is derived from an EMBL/GenBank/DDBJ whole genome shotgun (WGS) entry which is preliminary data.</text>
</comment>
<name>A0A8J2ED33_COTCN</name>
<proteinExistence type="predicted"/>
<dbReference type="EMBL" id="CAJNRD030001116">
    <property type="protein sequence ID" value="CAG5075876.1"/>
    <property type="molecule type" value="Genomic_DNA"/>
</dbReference>
<dbReference type="Proteomes" id="UP000786811">
    <property type="component" value="Unassembled WGS sequence"/>
</dbReference>